<protein>
    <submittedName>
        <fullName evidence="1">Uncharacterized protein</fullName>
    </submittedName>
</protein>
<comment type="caution">
    <text evidence="1">The sequence shown here is derived from an EMBL/GenBank/DDBJ whole genome shotgun (WGS) entry which is preliminary data.</text>
</comment>
<gene>
    <name evidence="1" type="ORF">KEM10_18910</name>
</gene>
<dbReference type="Proteomes" id="UP000708576">
    <property type="component" value="Unassembled WGS sequence"/>
</dbReference>
<keyword evidence="2" id="KW-1185">Reference proteome</keyword>
<accession>A0ABS5JZS2</accession>
<evidence type="ECO:0000313" key="2">
    <source>
        <dbReference type="Proteomes" id="UP000708576"/>
    </source>
</evidence>
<sequence length="416" mass="48169">MDDYINQLLELISSAFYTKNTNRQLIDDDDYINEFADQYINGTPVKISDKTGIEKFQFPPIEKLSEEQIDVLLPKIEELLLSYNWEFIFPENVSNEVRYGFITGKWDTKHVFCKQGIVQIETCKFDDKNCPFPAHCSICNKLKDNTDHALCKGKVDFDSLTPDFESETTPEMRKNIDKFKELMRTSNSSEYITGIHNYCDGRCNKCDFTKRCSSYALNEEMNNVTNNDDNESSDDNLMIILKATTEFIEEELEKRGIDAQETINELSNTDNVVNDKKHPLEIKAESYAEKVKRWLDSNQREIESRIVSEQTTIKNYFESITWFQLFIPAKVSRALSIFKNSQMQSSDEYDSNGSAKAALLGMDESIEAWENLMNNIPQKEDSILNILRHLSEIRAEVEKTFPKAREFKRPGFDTGD</sequence>
<evidence type="ECO:0000313" key="1">
    <source>
        <dbReference type="EMBL" id="MBS2100363.1"/>
    </source>
</evidence>
<dbReference type="EMBL" id="JAGUCO010000021">
    <property type="protein sequence ID" value="MBS2100363.1"/>
    <property type="molecule type" value="Genomic_DNA"/>
</dbReference>
<organism evidence="1 2">
    <name type="scientific">Carboxylicivirga linearis</name>
    <dbReference type="NCBI Taxonomy" id="1628157"/>
    <lineage>
        <taxon>Bacteria</taxon>
        <taxon>Pseudomonadati</taxon>
        <taxon>Bacteroidota</taxon>
        <taxon>Bacteroidia</taxon>
        <taxon>Marinilabiliales</taxon>
        <taxon>Marinilabiliaceae</taxon>
        <taxon>Carboxylicivirga</taxon>
    </lineage>
</organism>
<dbReference type="RefSeq" id="WP_212218048.1">
    <property type="nucleotide sequence ID" value="NZ_JAGUCO010000021.1"/>
</dbReference>
<name>A0ABS5JZS2_9BACT</name>
<reference evidence="1 2" key="1">
    <citation type="journal article" date="2015" name="Int. J. Syst. Evol. Microbiol.">
        <title>Carboxylicivirga linearis sp. nov., isolated from a sea cucumber culture pond.</title>
        <authorList>
            <person name="Wang F.Q."/>
            <person name="Zhou Y.X."/>
            <person name="Lin X.Z."/>
            <person name="Chen G.J."/>
            <person name="Du Z.J."/>
        </authorList>
    </citation>
    <scope>NUCLEOTIDE SEQUENCE [LARGE SCALE GENOMIC DNA]</scope>
    <source>
        <strain evidence="1 2">FB218</strain>
    </source>
</reference>
<proteinExistence type="predicted"/>